<organism evidence="2 3">
    <name type="scientific">Candidatus Caccoplasma merdipullorum</name>
    <dbReference type="NCBI Taxonomy" id="2840718"/>
    <lineage>
        <taxon>Bacteria</taxon>
        <taxon>Pseudomonadati</taxon>
        <taxon>Bacteroidota</taxon>
        <taxon>Bacteroidia</taxon>
        <taxon>Bacteroidales</taxon>
        <taxon>Bacteroidaceae</taxon>
        <taxon>Bacteroidaceae incertae sedis</taxon>
        <taxon>Candidatus Caccoplasma</taxon>
    </lineage>
</organism>
<sequence>MKKLNNPWAKLPGYFCFGCAPDNKAGVRMKFFSDGNDVISVWSPEQQFQGWIDTLHGGIQSVLVDEICAWVVMLNYNTTGVTSKMEMRFMKPISTKEPYLIIRATVKEKRRNLVTVDATITDTKGNTCAKGECLYFTFPPEHGMAENVPYEGEEITMDEILSEYKK</sequence>
<dbReference type="InterPro" id="IPR052061">
    <property type="entry name" value="PTE-AB_protein"/>
</dbReference>
<evidence type="ECO:0000313" key="3">
    <source>
        <dbReference type="Proteomes" id="UP000823636"/>
    </source>
</evidence>
<protein>
    <submittedName>
        <fullName evidence="2">PaaI family thioesterase</fullName>
    </submittedName>
</protein>
<dbReference type="Pfam" id="PF03061">
    <property type="entry name" value="4HBT"/>
    <property type="match status" value="1"/>
</dbReference>
<dbReference type="InterPro" id="IPR006683">
    <property type="entry name" value="Thioestr_dom"/>
</dbReference>
<evidence type="ECO:0000259" key="1">
    <source>
        <dbReference type="Pfam" id="PF03061"/>
    </source>
</evidence>
<dbReference type="SUPFAM" id="SSF54637">
    <property type="entry name" value="Thioesterase/thiol ester dehydrase-isomerase"/>
    <property type="match status" value="1"/>
</dbReference>
<gene>
    <name evidence="2" type="ORF">IAC54_03125</name>
</gene>
<evidence type="ECO:0000313" key="2">
    <source>
        <dbReference type="EMBL" id="MBO8437878.1"/>
    </source>
</evidence>
<dbReference type="Gene3D" id="3.10.129.10">
    <property type="entry name" value="Hotdog Thioesterase"/>
    <property type="match status" value="1"/>
</dbReference>
<dbReference type="Proteomes" id="UP000823636">
    <property type="component" value="Unassembled WGS sequence"/>
</dbReference>
<dbReference type="EMBL" id="JADIMW010000030">
    <property type="protein sequence ID" value="MBO8437878.1"/>
    <property type="molecule type" value="Genomic_DNA"/>
</dbReference>
<dbReference type="PANTHER" id="PTHR47260">
    <property type="entry name" value="UPF0644 PROTEIN PB2B4.06"/>
    <property type="match status" value="1"/>
</dbReference>
<reference evidence="2" key="1">
    <citation type="submission" date="2020-10" db="EMBL/GenBank/DDBJ databases">
        <authorList>
            <person name="Gilroy R."/>
        </authorList>
    </citation>
    <scope>NUCLEOTIDE SEQUENCE</scope>
    <source>
        <strain evidence="2">G3-4614</strain>
    </source>
</reference>
<accession>A0A9D9E3U8</accession>
<proteinExistence type="predicted"/>
<feature type="domain" description="Thioesterase" evidence="1">
    <location>
        <begin position="54"/>
        <end position="129"/>
    </location>
</feature>
<name>A0A9D9E3U8_9BACT</name>
<dbReference type="AlphaFoldDB" id="A0A9D9E3U8"/>
<dbReference type="PANTHER" id="PTHR47260:SF3">
    <property type="entry name" value="THIOESTERASE FAMILY PROTEIN (AFU_ORTHOLOGUE AFUA_7G03960)"/>
    <property type="match status" value="1"/>
</dbReference>
<dbReference type="GO" id="GO:0016790">
    <property type="term" value="F:thiolester hydrolase activity"/>
    <property type="evidence" value="ECO:0007669"/>
    <property type="project" value="UniProtKB-ARBA"/>
</dbReference>
<dbReference type="InterPro" id="IPR029069">
    <property type="entry name" value="HotDog_dom_sf"/>
</dbReference>
<dbReference type="CDD" id="cd03443">
    <property type="entry name" value="PaaI_thioesterase"/>
    <property type="match status" value="1"/>
</dbReference>
<reference evidence="2" key="2">
    <citation type="journal article" date="2021" name="PeerJ">
        <title>Extensive microbial diversity within the chicken gut microbiome revealed by metagenomics and culture.</title>
        <authorList>
            <person name="Gilroy R."/>
            <person name="Ravi A."/>
            <person name="Getino M."/>
            <person name="Pursley I."/>
            <person name="Horton D.L."/>
            <person name="Alikhan N.F."/>
            <person name="Baker D."/>
            <person name="Gharbi K."/>
            <person name="Hall N."/>
            <person name="Watson M."/>
            <person name="Adriaenssens E.M."/>
            <person name="Foster-Nyarko E."/>
            <person name="Jarju S."/>
            <person name="Secka A."/>
            <person name="Antonio M."/>
            <person name="Oren A."/>
            <person name="Chaudhuri R.R."/>
            <person name="La Ragione R."/>
            <person name="Hildebrand F."/>
            <person name="Pallen M.J."/>
        </authorList>
    </citation>
    <scope>NUCLEOTIDE SEQUENCE</scope>
    <source>
        <strain evidence="2">G3-4614</strain>
    </source>
</reference>
<comment type="caution">
    <text evidence="2">The sequence shown here is derived from an EMBL/GenBank/DDBJ whole genome shotgun (WGS) entry which is preliminary data.</text>
</comment>